<dbReference type="OrthoDB" id="377733at2759"/>
<evidence type="ECO:0000313" key="3">
    <source>
        <dbReference type="EMBL" id="KGG51630.1"/>
    </source>
</evidence>
<accession>A0A098VRN2</accession>
<feature type="transmembrane region" description="Helical" evidence="1">
    <location>
        <begin position="22"/>
        <end position="39"/>
    </location>
</feature>
<keyword evidence="1" id="KW-1133">Transmembrane helix</keyword>
<feature type="domain" description="P-type ATPase C-terminal" evidence="2">
    <location>
        <begin position="3"/>
        <end position="111"/>
    </location>
</feature>
<dbReference type="VEuPathDB" id="MicrosporidiaDB:DI09_2p70"/>
<keyword evidence="1" id="KW-0472">Membrane</keyword>
<comment type="caution">
    <text evidence="3">The sequence shown here is derived from an EMBL/GenBank/DDBJ whole genome shotgun (WGS) entry which is preliminary data.</text>
</comment>
<sequence>MVSLYQGGIIIFLALWLFETDFIHIVAISFSALLFNELLMVALQLNEWNRFMILSEIFSVLCYVATVHALSGHFDPLFISSPTFLWKVSFITVVSFLPLLLIKVVQRVVSPPNYAKLS</sequence>
<gene>
    <name evidence="3" type="ORF">DI09_2p70</name>
</gene>
<dbReference type="HOGENOM" id="CLU_144304_0_0_1"/>
<feature type="transmembrane region" description="Helical" evidence="1">
    <location>
        <begin position="51"/>
        <end position="71"/>
    </location>
</feature>
<dbReference type="Proteomes" id="UP000029725">
    <property type="component" value="Unassembled WGS sequence"/>
</dbReference>
<keyword evidence="4" id="KW-1185">Reference proteome</keyword>
<protein>
    <submittedName>
        <fullName evidence="3">Class II ATPase</fullName>
    </submittedName>
</protein>
<feature type="transmembrane region" description="Helical" evidence="1">
    <location>
        <begin position="83"/>
        <end position="102"/>
    </location>
</feature>
<evidence type="ECO:0000313" key="4">
    <source>
        <dbReference type="Proteomes" id="UP000029725"/>
    </source>
</evidence>
<organism evidence="3 4">
    <name type="scientific">Mitosporidium daphniae</name>
    <dbReference type="NCBI Taxonomy" id="1485682"/>
    <lineage>
        <taxon>Eukaryota</taxon>
        <taxon>Fungi</taxon>
        <taxon>Fungi incertae sedis</taxon>
        <taxon>Microsporidia</taxon>
        <taxon>Mitosporidium</taxon>
    </lineage>
</organism>
<evidence type="ECO:0000259" key="2">
    <source>
        <dbReference type="Pfam" id="PF16212"/>
    </source>
</evidence>
<name>A0A098VRN2_9MICR</name>
<dbReference type="InterPro" id="IPR032630">
    <property type="entry name" value="P_typ_ATPase_c"/>
</dbReference>
<proteinExistence type="predicted"/>
<dbReference type="RefSeq" id="XP_013238113.1">
    <property type="nucleotide sequence ID" value="XM_013382659.1"/>
</dbReference>
<evidence type="ECO:0000256" key="1">
    <source>
        <dbReference type="SAM" id="Phobius"/>
    </source>
</evidence>
<dbReference type="EMBL" id="JMKJ01000222">
    <property type="protein sequence ID" value="KGG51630.1"/>
    <property type="molecule type" value="Genomic_DNA"/>
</dbReference>
<dbReference type="AlphaFoldDB" id="A0A098VRN2"/>
<keyword evidence="1" id="KW-0812">Transmembrane</keyword>
<dbReference type="GeneID" id="25259488"/>
<reference evidence="3 4" key="1">
    <citation type="submission" date="2014-04" db="EMBL/GenBank/DDBJ databases">
        <title>A new species of microsporidia sheds light on the evolution of extreme parasitism.</title>
        <authorList>
            <person name="Haag K.L."/>
            <person name="James T.Y."/>
            <person name="Larsson R."/>
            <person name="Schaer T.M."/>
            <person name="Refardt D."/>
            <person name="Pombert J.-F."/>
            <person name="Ebert D."/>
        </authorList>
    </citation>
    <scope>NUCLEOTIDE SEQUENCE [LARGE SCALE GENOMIC DNA]</scope>
    <source>
        <strain evidence="3 4">UGP3</strain>
        <tissue evidence="3">Spores</tissue>
    </source>
</reference>
<dbReference type="Pfam" id="PF16212">
    <property type="entry name" value="PhoLip_ATPase_C"/>
    <property type="match status" value="1"/>
</dbReference>